<feature type="compositionally biased region" description="Low complexity" evidence="1">
    <location>
        <begin position="128"/>
        <end position="149"/>
    </location>
</feature>
<reference evidence="2" key="2">
    <citation type="submission" date="2001-10" db="EMBL/GenBank/DDBJ databases">
        <title>Oryza sativa nipponbare(GA3) genomic DNA, chromosome 7, PAC clone:P0453G03.</title>
        <authorList>
            <person name="Sasaki T."/>
            <person name="Matsumoto T."/>
            <person name="Yamamoto K."/>
        </authorList>
    </citation>
    <scope>NUCLEOTIDE SEQUENCE</scope>
</reference>
<accession>Q7XI83</accession>
<sequence>MKQRSHAKAIDVCRLRLLSADLTVSTFDWTGRRGPHPAYEKETNPYGHVHQIYDETDRSIDKNHVPLRALMNVRAAGLKPKPPSDAPPALIQPKPNDRSHHERARAAHSCKDGVQDKATKRQKAASQPSAPAEKAFAFASAPARAPPAASDVAEIYRGRPASYSYLAKHIRGGQVVERPSQSPSALPASCARG</sequence>
<protein>
    <submittedName>
        <fullName evidence="2">Uncharacterized protein</fullName>
    </submittedName>
</protein>
<evidence type="ECO:0000313" key="4">
    <source>
        <dbReference type="Proteomes" id="UP000000763"/>
    </source>
</evidence>
<organism evidence="2 4">
    <name type="scientific">Oryza sativa subsp. japonica</name>
    <name type="common">Rice</name>
    <dbReference type="NCBI Taxonomy" id="39947"/>
    <lineage>
        <taxon>Eukaryota</taxon>
        <taxon>Viridiplantae</taxon>
        <taxon>Streptophyta</taxon>
        <taxon>Embryophyta</taxon>
        <taxon>Tracheophyta</taxon>
        <taxon>Spermatophyta</taxon>
        <taxon>Magnoliopsida</taxon>
        <taxon>Liliopsida</taxon>
        <taxon>Poales</taxon>
        <taxon>Poaceae</taxon>
        <taxon>BOP clade</taxon>
        <taxon>Oryzoideae</taxon>
        <taxon>Oryzeae</taxon>
        <taxon>Oryzinae</taxon>
        <taxon>Oryza</taxon>
        <taxon>Oryza sativa</taxon>
    </lineage>
</organism>
<dbReference type="EMBL" id="AP004185">
    <property type="protein sequence ID" value="BAD30499.1"/>
    <property type="molecule type" value="Genomic_DNA"/>
</dbReference>
<evidence type="ECO:0000256" key="1">
    <source>
        <dbReference type="SAM" id="MobiDB-lite"/>
    </source>
</evidence>
<dbReference type="EMBL" id="AP004276">
    <property type="protein sequence ID" value="BAC79835.1"/>
    <property type="molecule type" value="Genomic_DNA"/>
</dbReference>
<evidence type="ECO:0000313" key="2">
    <source>
        <dbReference type="EMBL" id="BAC79835.1"/>
    </source>
</evidence>
<reference evidence="3" key="1">
    <citation type="submission" date="2001-09" db="EMBL/GenBank/DDBJ databases">
        <title>Oryza sativa nipponbare(GA3) genomic DNA, chromosome 7, BAC clone:OJ1301_C12.</title>
        <authorList>
            <person name="Sasaki T."/>
            <person name="Matsumoto T."/>
            <person name="Yamamoto K."/>
        </authorList>
    </citation>
    <scope>NUCLEOTIDE SEQUENCE</scope>
</reference>
<reference evidence="4" key="3">
    <citation type="journal article" date="2005" name="Nature">
        <title>The map-based sequence of the rice genome.</title>
        <authorList>
            <consortium name="International rice genome sequencing project (IRGSP)"/>
            <person name="Matsumoto T."/>
            <person name="Wu J."/>
            <person name="Kanamori H."/>
            <person name="Katayose Y."/>
            <person name="Fujisawa M."/>
            <person name="Namiki N."/>
            <person name="Mizuno H."/>
            <person name="Yamamoto K."/>
            <person name="Antonio B.A."/>
            <person name="Baba T."/>
            <person name="Sakata K."/>
            <person name="Nagamura Y."/>
            <person name="Aoki H."/>
            <person name="Arikawa K."/>
            <person name="Arita K."/>
            <person name="Bito T."/>
            <person name="Chiden Y."/>
            <person name="Fujitsuka N."/>
            <person name="Fukunaka R."/>
            <person name="Hamada M."/>
            <person name="Harada C."/>
            <person name="Hayashi A."/>
            <person name="Hijishita S."/>
            <person name="Honda M."/>
            <person name="Hosokawa S."/>
            <person name="Ichikawa Y."/>
            <person name="Idonuma A."/>
            <person name="Iijima M."/>
            <person name="Ikeda M."/>
            <person name="Ikeno M."/>
            <person name="Ito K."/>
            <person name="Ito S."/>
            <person name="Ito T."/>
            <person name="Ito Y."/>
            <person name="Ito Y."/>
            <person name="Iwabuchi A."/>
            <person name="Kamiya K."/>
            <person name="Karasawa W."/>
            <person name="Kurita K."/>
            <person name="Katagiri S."/>
            <person name="Kikuta A."/>
            <person name="Kobayashi H."/>
            <person name="Kobayashi N."/>
            <person name="Machita K."/>
            <person name="Maehara T."/>
            <person name="Masukawa M."/>
            <person name="Mizubayashi T."/>
            <person name="Mukai Y."/>
            <person name="Nagasaki H."/>
            <person name="Nagata Y."/>
            <person name="Naito S."/>
            <person name="Nakashima M."/>
            <person name="Nakama Y."/>
            <person name="Nakamichi Y."/>
            <person name="Nakamura M."/>
            <person name="Meguro A."/>
            <person name="Negishi M."/>
            <person name="Ohta I."/>
            <person name="Ohta T."/>
            <person name="Okamoto M."/>
            <person name="Ono N."/>
            <person name="Saji S."/>
            <person name="Sakaguchi M."/>
            <person name="Sakai K."/>
            <person name="Shibata M."/>
            <person name="Shimokawa T."/>
            <person name="Song J."/>
            <person name="Takazaki Y."/>
            <person name="Terasawa K."/>
            <person name="Tsugane M."/>
            <person name="Tsuji K."/>
            <person name="Ueda S."/>
            <person name="Waki K."/>
            <person name="Yamagata H."/>
            <person name="Yamamoto M."/>
            <person name="Yamamoto S."/>
            <person name="Yamane H."/>
            <person name="Yoshiki S."/>
            <person name="Yoshihara R."/>
            <person name="Yukawa K."/>
            <person name="Zhong H."/>
            <person name="Yano M."/>
            <person name="Yuan Q."/>
            <person name="Ouyang S."/>
            <person name="Liu J."/>
            <person name="Jones K.M."/>
            <person name="Gansberger K."/>
            <person name="Moffat K."/>
            <person name="Hill J."/>
            <person name="Bera J."/>
            <person name="Fadrosh D."/>
            <person name="Jin S."/>
            <person name="Johri S."/>
            <person name="Kim M."/>
            <person name="Overton L."/>
            <person name="Reardon M."/>
            <person name="Tsitrin T."/>
            <person name="Vuong H."/>
            <person name="Weaver B."/>
            <person name="Ciecko A."/>
            <person name="Tallon L."/>
            <person name="Jackson J."/>
            <person name="Pai G."/>
            <person name="Aken S.V."/>
            <person name="Utterback T."/>
            <person name="Reidmuller S."/>
            <person name="Feldblyum T."/>
            <person name="Hsiao J."/>
            <person name="Zismann V."/>
            <person name="Iobst S."/>
            <person name="de Vazeille A.R."/>
            <person name="Buell C.R."/>
            <person name="Ying K."/>
            <person name="Li Y."/>
            <person name="Lu T."/>
            <person name="Huang Y."/>
            <person name="Zhao Q."/>
            <person name="Feng Q."/>
            <person name="Zhang L."/>
            <person name="Zhu J."/>
            <person name="Weng Q."/>
            <person name="Mu J."/>
            <person name="Lu Y."/>
            <person name="Fan D."/>
            <person name="Liu Y."/>
            <person name="Guan J."/>
            <person name="Zhang Y."/>
            <person name="Yu S."/>
            <person name="Liu X."/>
            <person name="Zhang Y."/>
            <person name="Hong G."/>
            <person name="Han B."/>
            <person name="Choisne N."/>
            <person name="Demange N."/>
            <person name="Orjeda G."/>
            <person name="Samain S."/>
            <person name="Cattolico L."/>
            <person name="Pelletier E."/>
            <person name="Couloux A."/>
            <person name="Segurens B."/>
            <person name="Wincker P."/>
            <person name="D'Hont A."/>
            <person name="Scarpelli C."/>
            <person name="Weissenbach J."/>
            <person name="Salanoubat M."/>
            <person name="Quetier F."/>
            <person name="Yu Y."/>
            <person name="Kim H.R."/>
            <person name="Rambo T."/>
            <person name="Currie J."/>
            <person name="Collura K."/>
            <person name="Luo M."/>
            <person name="Yang T."/>
            <person name="Ammiraju J.S.S."/>
            <person name="Engler F."/>
            <person name="Soderlund C."/>
            <person name="Wing R.A."/>
            <person name="Palmer L.E."/>
            <person name="de la Bastide M."/>
            <person name="Spiegel L."/>
            <person name="Nascimento L."/>
            <person name="Zutavern T."/>
            <person name="O'Shaughnessy A."/>
            <person name="Dike S."/>
            <person name="Dedhia N."/>
            <person name="Preston R."/>
            <person name="Balija V."/>
            <person name="McCombie W.R."/>
            <person name="Chow T."/>
            <person name="Chen H."/>
            <person name="Chung M."/>
            <person name="Chen C."/>
            <person name="Shaw J."/>
            <person name="Wu H."/>
            <person name="Hsiao K."/>
            <person name="Chao Y."/>
            <person name="Chu M."/>
            <person name="Cheng C."/>
            <person name="Hour A."/>
            <person name="Lee P."/>
            <person name="Lin S."/>
            <person name="Lin Y."/>
            <person name="Liou J."/>
            <person name="Liu S."/>
            <person name="Hsing Y."/>
            <person name="Raghuvanshi S."/>
            <person name="Mohanty A."/>
            <person name="Bharti A.K."/>
            <person name="Gaur A."/>
            <person name="Gupta V."/>
            <person name="Kumar D."/>
            <person name="Ravi V."/>
            <person name="Vij S."/>
            <person name="Kapur A."/>
            <person name="Khurana P."/>
            <person name="Khurana P."/>
            <person name="Khurana J.P."/>
            <person name="Tyagi A.K."/>
            <person name="Gaikwad K."/>
            <person name="Singh A."/>
            <person name="Dalal V."/>
            <person name="Srivastava S."/>
            <person name="Dixit A."/>
            <person name="Pal A.K."/>
            <person name="Ghazi I.A."/>
            <person name="Yadav M."/>
            <person name="Pandit A."/>
            <person name="Bhargava A."/>
            <person name="Sureshbabu K."/>
            <person name="Batra K."/>
            <person name="Sharma T.R."/>
            <person name="Mohapatra T."/>
            <person name="Singh N.K."/>
            <person name="Messing J."/>
            <person name="Nelson A.B."/>
            <person name="Fuks G."/>
            <person name="Kavchok S."/>
            <person name="Keizer G."/>
            <person name="Linton E."/>
            <person name="Llaca V."/>
            <person name="Song R."/>
            <person name="Tanyolac B."/>
            <person name="Young S."/>
            <person name="Ho-Il K."/>
            <person name="Hahn J.H."/>
            <person name="Sangsakoo G."/>
            <person name="Vanavichit A."/>
            <person name="de Mattos Luiz.A.T."/>
            <person name="Zimmer P.D."/>
            <person name="Malone G."/>
            <person name="Dellagostin O."/>
            <person name="de Oliveira A.C."/>
            <person name="Bevan M."/>
            <person name="Bancroft I."/>
            <person name="Minx P."/>
            <person name="Cordum H."/>
            <person name="Wilson R."/>
            <person name="Cheng Z."/>
            <person name="Jin W."/>
            <person name="Jiang J."/>
            <person name="Leong S.A."/>
            <person name="Iwama H."/>
            <person name="Gojobori T."/>
            <person name="Itoh T."/>
            <person name="Niimura Y."/>
            <person name="Fujii Y."/>
            <person name="Habara T."/>
            <person name="Sakai H."/>
            <person name="Sato Y."/>
            <person name="Wilson G."/>
            <person name="Kumar K."/>
            <person name="McCouch S."/>
            <person name="Juretic N."/>
            <person name="Hoen D."/>
            <person name="Wright S."/>
            <person name="Bruskiewich R."/>
            <person name="Bureau T."/>
            <person name="Miyao A."/>
            <person name="Hirochika H."/>
            <person name="Nishikawa T."/>
            <person name="Kadowaki K."/>
            <person name="Sugiura M."/>
            <person name="Burr B."/>
            <person name="Sasaki T."/>
        </authorList>
    </citation>
    <scope>NUCLEOTIDE SEQUENCE [LARGE SCALE GENOMIC DNA]</scope>
    <source>
        <strain evidence="4">cv. Nipponbare</strain>
    </source>
</reference>
<gene>
    <name evidence="3" type="ORF">OJ1301_C12.18</name>
    <name evidence="2" type="ORF">P0453G03.42</name>
</gene>
<dbReference type="AlphaFoldDB" id="Q7XI83"/>
<reference evidence="4" key="4">
    <citation type="journal article" date="2008" name="Nucleic Acids Res.">
        <title>The rice annotation project database (RAP-DB): 2008 update.</title>
        <authorList>
            <consortium name="The rice annotation project (RAP)"/>
        </authorList>
    </citation>
    <scope>GENOME REANNOTATION</scope>
    <source>
        <strain evidence="4">cv. Nipponbare</strain>
    </source>
</reference>
<evidence type="ECO:0000313" key="3">
    <source>
        <dbReference type="EMBL" id="BAD30499.1"/>
    </source>
</evidence>
<feature type="compositionally biased region" description="Basic and acidic residues" evidence="1">
    <location>
        <begin position="109"/>
        <end position="119"/>
    </location>
</feature>
<proteinExistence type="predicted"/>
<feature type="region of interest" description="Disordered" evidence="1">
    <location>
        <begin position="174"/>
        <end position="193"/>
    </location>
</feature>
<feature type="region of interest" description="Disordered" evidence="1">
    <location>
        <begin position="77"/>
        <end position="149"/>
    </location>
</feature>
<dbReference type="Proteomes" id="UP000000763">
    <property type="component" value="Chromosome 7"/>
</dbReference>
<name>Q7XI83_ORYSJ</name>